<evidence type="ECO:0000313" key="6">
    <source>
        <dbReference type="Proteomes" id="UP000030300"/>
    </source>
</evidence>
<dbReference type="Pfam" id="PF01613">
    <property type="entry name" value="Flavin_Reduct"/>
    <property type="match status" value="1"/>
</dbReference>
<dbReference type="Gene3D" id="2.30.110.10">
    <property type="entry name" value="Electron Transport, Fmn-binding Protein, Chain A"/>
    <property type="match status" value="1"/>
</dbReference>
<dbReference type="GeneID" id="96607842"/>
<comment type="similarity">
    <text evidence="4">Belongs to the flavoredoxin family.</text>
</comment>
<evidence type="ECO:0000256" key="2">
    <source>
        <dbReference type="ARBA" id="ARBA00022630"/>
    </source>
</evidence>
<protein>
    <submittedName>
        <fullName evidence="5">Nitrilotriacetate monooxygenase component B</fullName>
        <ecNumber evidence="5">1.14.13.-</ecNumber>
    </submittedName>
</protein>
<accession>A0A0A1DFB1</accession>
<sequence length="196" mass="20157">MAHDHLVLRPGDPGVSGYRLMTALIVPRPIAWVASVSAAGVGNLAPHSFFTVASADPPVVQFTSVGAKDTLRNVLETGEFTVSLASEPLIDQVNASSASFAAGVDEADELAIAMAPSAVVAPPRVAASPASLECRLRDTLAVGDSTIVLGDLVAVTVDPEVLVDGVPALDRLAPLSRLGGDEWGLPPAVVSRPRPR</sequence>
<dbReference type="SUPFAM" id="SSF50475">
    <property type="entry name" value="FMN-binding split barrel"/>
    <property type="match status" value="1"/>
</dbReference>
<evidence type="ECO:0000256" key="3">
    <source>
        <dbReference type="ARBA" id="ARBA00022643"/>
    </source>
</evidence>
<keyword evidence="5" id="KW-0503">Monooxygenase</keyword>
<proteinExistence type="inferred from homology"/>
<dbReference type="GO" id="GO:0010181">
    <property type="term" value="F:FMN binding"/>
    <property type="evidence" value="ECO:0007669"/>
    <property type="project" value="InterPro"/>
</dbReference>
<dbReference type="OrthoDB" id="9794638at2"/>
<keyword evidence="6" id="KW-1185">Reference proteome</keyword>
<dbReference type="PANTHER" id="PTHR33798">
    <property type="entry name" value="FLAVOPROTEIN OXYGENASE"/>
    <property type="match status" value="1"/>
</dbReference>
<dbReference type="Proteomes" id="UP000030300">
    <property type="component" value="Chromosome"/>
</dbReference>
<dbReference type="PANTHER" id="PTHR33798:SF5">
    <property type="entry name" value="FLAVIN REDUCTASE LIKE DOMAIN-CONTAINING PROTEIN"/>
    <property type="match status" value="1"/>
</dbReference>
<dbReference type="InterPro" id="IPR012349">
    <property type="entry name" value="Split_barrel_FMN-bd"/>
</dbReference>
<keyword evidence="3" id="KW-0288">FMN</keyword>
<gene>
    <name evidence="5" type="ORF">KR76_02470</name>
</gene>
<comment type="cofactor">
    <cofactor evidence="1">
        <name>FMN</name>
        <dbReference type="ChEBI" id="CHEBI:58210"/>
    </cofactor>
</comment>
<keyword evidence="2" id="KW-0285">Flavoprotein</keyword>
<dbReference type="eggNOG" id="COG1853">
    <property type="taxonomic scope" value="Bacteria"/>
</dbReference>
<evidence type="ECO:0000256" key="4">
    <source>
        <dbReference type="ARBA" id="ARBA00038054"/>
    </source>
</evidence>
<dbReference type="GO" id="GO:0004497">
    <property type="term" value="F:monooxygenase activity"/>
    <property type="evidence" value="ECO:0007669"/>
    <property type="project" value="UniProtKB-KW"/>
</dbReference>
<dbReference type="GO" id="GO:0016646">
    <property type="term" value="F:oxidoreductase activity, acting on the CH-NH group of donors, NAD or NADP as acceptor"/>
    <property type="evidence" value="ECO:0007669"/>
    <property type="project" value="UniProtKB-ARBA"/>
</dbReference>
<keyword evidence="5" id="KW-0560">Oxidoreductase</keyword>
<dbReference type="AlphaFoldDB" id="A0A0A1DFB1"/>
<dbReference type="SMART" id="SM00903">
    <property type="entry name" value="Flavin_Reduct"/>
    <property type="match status" value="1"/>
</dbReference>
<name>A0A0A1DFB1_NOCSI</name>
<reference evidence="5 6" key="1">
    <citation type="journal article" date="2015" name="Genome Announc.">
        <title>Complete Genome Sequence of Steroid-Transforming Nocardioides simplex VKM Ac-2033D.</title>
        <authorList>
            <person name="Shtratnikova V.Y."/>
            <person name="Schelkunov M.I."/>
            <person name="Pekov Y.A."/>
            <person name="Fokina V.V."/>
            <person name="Logacheva M.D."/>
            <person name="Sokolov S.L."/>
            <person name="Bragin E.Y."/>
            <person name="Ashapkin V.V."/>
            <person name="Donova M.V."/>
        </authorList>
    </citation>
    <scope>NUCLEOTIDE SEQUENCE [LARGE SCALE GENOMIC DNA]</scope>
    <source>
        <strain evidence="5 6">VKM Ac-2033D</strain>
    </source>
</reference>
<dbReference type="EC" id="1.14.13.-" evidence="5"/>
<evidence type="ECO:0000313" key="5">
    <source>
        <dbReference type="EMBL" id="AIY15909.1"/>
    </source>
</evidence>
<evidence type="ECO:0000256" key="1">
    <source>
        <dbReference type="ARBA" id="ARBA00001917"/>
    </source>
</evidence>
<dbReference type="InterPro" id="IPR002563">
    <property type="entry name" value="Flavin_Rdtase-like_dom"/>
</dbReference>
<organism evidence="5 6">
    <name type="scientific">Nocardioides simplex</name>
    <name type="common">Arthrobacter simplex</name>
    <dbReference type="NCBI Taxonomy" id="2045"/>
    <lineage>
        <taxon>Bacteria</taxon>
        <taxon>Bacillati</taxon>
        <taxon>Actinomycetota</taxon>
        <taxon>Actinomycetes</taxon>
        <taxon>Propionibacteriales</taxon>
        <taxon>Nocardioidaceae</taxon>
        <taxon>Pimelobacter</taxon>
    </lineage>
</organism>
<dbReference type="RefSeq" id="WP_038676381.1">
    <property type="nucleotide sequence ID" value="NZ_BJMC01000005.1"/>
</dbReference>
<dbReference type="HOGENOM" id="CLU_059021_3_4_11"/>
<dbReference type="EMBL" id="CP009896">
    <property type="protein sequence ID" value="AIY15909.1"/>
    <property type="molecule type" value="Genomic_DNA"/>
</dbReference>
<dbReference type="KEGG" id="psim:KR76_02470"/>